<gene>
    <name evidence="1" type="ORF">R1flu_018080</name>
</gene>
<name>A0ABD1ZES7_9MARC</name>
<protein>
    <submittedName>
        <fullName evidence="1">Uncharacterized protein</fullName>
    </submittedName>
</protein>
<keyword evidence="2" id="KW-1185">Reference proteome</keyword>
<dbReference type="EMBL" id="JBHFFA010000001">
    <property type="protein sequence ID" value="KAL2649952.1"/>
    <property type="molecule type" value="Genomic_DNA"/>
</dbReference>
<organism evidence="1 2">
    <name type="scientific">Riccia fluitans</name>
    <dbReference type="NCBI Taxonomy" id="41844"/>
    <lineage>
        <taxon>Eukaryota</taxon>
        <taxon>Viridiplantae</taxon>
        <taxon>Streptophyta</taxon>
        <taxon>Embryophyta</taxon>
        <taxon>Marchantiophyta</taxon>
        <taxon>Marchantiopsida</taxon>
        <taxon>Marchantiidae</taxon>
        <taxon>Marchantiales</taxon>
        <taxon>Ricciaceae</taxon>
        <taxon>Riccia</taxon>
    </lineage>
</organism>
<evidence type="ECO:0000313" key="1">
    <source>
        <dbReference type="EMBL" id="KAL2649952.1"/>
    </source>
</evidence>
<reference evidence="1 2" key="1">
    <citation type="submission" date="2024-09" db="EMBL/GenBank/DDBJ databases">
        <title>Chromosome-scale assembly of Riccia fluitans.</title>
        <authorList>
            <person name="Paukszto L."/>
            <person name="Sawicki J."/>
            <person name="Karawczyk K."/>
            <person name="Piernik-Szablinska J."/>
            <person name="Szczecinska M."/>
            <person name="Mazdziarz M."/>
        </authorList>
    </citation>
    <scope>NUCLEOTIDE SEQUENCE [LARGE SCALE GENOMIC DNA]</scope>
    <source>
        <strain evidence="1">Rf_01</strain>
        <tissue evidence="1">Aerial parts of the thallus</tissue>
    </source>
</reference>
<sequence>MRETVSKLGGAIRVALLAGGTVAYIARHLSLRSCARQSRPPPRNSGLFCMPLGQDLVGPIFEYQRSSVHCLSCAGSPRVFLNPHSASSRQRNPPSQAQTPKVTVAYGVLPSRPLCIPTVLYSKPGMSDTNMSGNTVDSRMEQARSSDHLVYWKYEPSLTARAEHVVNKI</sequence>
<accession>A0ABD1ZES7</accession>
<dbReference type="Proteomes" id="UP001605036">
    <property type="component" value="Unassembled WGS sequence"/>
</dbReference>
<evidence type="ECO:0000313" key="2">
    <source>
        <dbReference type="Proteomes" id="UP001605036"/>
    </source>
</evidence>
<comment type="caution">
    <text evidence="1">The sequence shown here is derived from an EMBL/GenBank/DDBJ whole genome shotgun (WGS) entry which is preliminary data.</text>
</comment>
<dbReference type="AlphaFoldDB" id="A0ABD1ZES7"/>
<proteinExistence type="predicted"/>